<reference evidence="2 3" key="1">
    <citation type="submission" date="2020-04" db="EMBL/GenBank/DDBJ databases">
        <title>Genome sequencing of Rosenbergiella species.</title>
        <authorList>
            <person name="Alvarez-Perez S."/>
            <person name="Lievens B."/>
        </authorList>
    </citation>
    <scope>NUCLEOTIDE SEQUENCE [LARGE SCALE GENOMIC DNA]</scope>
    <source>
        <strain evidence="2 3">CdVSA20.1</strain>
    </source>
</reference>
<gene>
    <name evidence="2" type="ORF">HGT73_01025</name>
</gene>
<dbReference type="PANTHER" id="PTHR12526">
    <property type="entry name" value="GLYCOSYLTRANSFERASE"/>
    <property type="match status" value="1"/>
</dbReference>
<dbReference type="RefSeq" id="WP_214211799.1">
    <property type="nucleotide sequence ID" value="NZ_JABBFO010000001.1"/>
</dbReference>
<dbReference type="SUPFAM" id="SSF53756">
    <property type="entry name" value="UDP-Glycosyltransferase/glycogen phosphorylase"/>
    <property type="match status" value="1"/>
</dbReference>
<keyword evidence="3" id="KW-1185">Reference proteome</keyword>
<evidence type="ECO:0000313" key="3">
    <source>
        <dbReference type="Proteomes" id="UP000786875"/>
    </source>
</evidence>
<evidence type="ECO:0000313" key="2">
    <source>
        <dbReference type="EMBL" id="MBT0725978.1"/>
    </source>
</evidence>
<dbReference type="EMBL" id="JABBFO010000001">
    <property type="protein sequence ID" value="MBT0725978.1"/>
    <property type="molecule type" value="Genomic_DNA"/>
</dbReference>
<dbReference type="CDD" id="cd03801">
    <property type="entry name" value="GT4_PimA-like"/>
    <property type="match status" value="1"/>
</dbReference>
<comment type="caution">
    <text evidence="2">The sequence shown here is derived from an EMBL/GenBank/DDBJ whole genome shotgun (WGS) entry which is preliminary data.</text>
</comment>
<sequence>MKIHYLITSLETGEAKFAIPDIVTALKDLGHDVSIIACQPRELNIAPHFMEAGLSYTELSSRRRALPIVLASYLSVIHRERPDIIWTSSSFGNLVGQCAGKMRGIPVISFQHSANVKSYTYCLRHCSTLWVGDSQTVVDYLQHRMHIPAERVMTWPLFQYNEQTPQAKPWDGQSRLQIGSVGPLYKAQQYLALIDALGDYLVRYPHLRQRIQLTILGDGPERERLEDKVIERNLQGIVRLPDFSSDITSFLSGLHLYVQPSDQQGMCLAVHEAMNVGLPIMARPVGEMRDAVQAGRTGFVLSGDLKKALASSLQEIFIDPSILGIYGASARKYVRNHFNHQQFTQAAERIIAQLPCTEPLTAR</sequence>
<dbReference type="Gene3D" id="3.40.50.2000">
    <property type="entry name" value="Glycogen Phosphorylase B"/>
    <property type="match status" value="2"/>
</dbReference>
<accession>A0ABS5T0U9</accession>
<organism evidence="2 3">
    <name type="scientific">Rosenbergiella australiborealis</name>
    <dbReference type="NCBI Taxonomy" id="1544696"/>
    <lineage>
        <taxon>Bacteria</taxon>
        <taxon>Pseudomonadati</taxon>
        <taxon>Pseudomonadota</taxon>
        <taxon>Gammaproteobacteria</taxon>
        <taxon>Enterobacterales</taxon>
        <taxon>Erwiniaceae</taxon>
        <taxon>Rosenbergiella</taxon>
    </lineage>
</organism>
<dbReference type="Proteomes" id="UP000786875">
    <property type="component" value="Unassembled WGS sequence"/>
</dbReference>
<protein>
    <submittedName>
        <fullName evidence="2">Glycosyltransferase family 4 protein</fullName>
    </submittedName>
</protein>
<proteinExistence type="predicted"/>
<dbReference type="Pfam" id="PF13692">
    <property type="entry name" value="Glyco_trans_1_4"/>
    <property type="match status" value="1"/>
</dbReference>
<evidence type="ECO:0000259" key="1">
    <source>
        <dbReference type="Pfam" id="PF13439"/>
    </source>
</evidence>
<name>A0ABS5T0U9_9GAMM</name>
<dbReference type="InterPro" id="IPR028098">
    <property type="entry name" value="Glyco_trans_4-like_N"/>
</dbReference>
<dbReference type="PANTHER" id="PTHR12526:SF630">
    <property type="entry name" value="GLYCOSYLTRANSFERASE"/>
    <property type="match status" value="1"/>
</dbReference>
<feature type="domain" description="Glycosyltransferase subfamily 4-like N-terminal" evidence="1">
    <location>
        <begin position="21"/>
        <end position="156"/>
    </location>
</feature>
<dbReference type="Pfam" id="PF13439">
    <property type="entry name" value="Glyco_transf_4"/>
    <property type="match status" value="1"/>
</dbReference>